<sequence length="315" mass="34044">MGWLACLCGLWRHDNDPETAPLLFPPPTTVLTAPPRAHPKPIATLFSLFPSPRTPILQPVTTELTTTATASQPILAYTFPASNYFDAARKSEDEARHEADERRRSTISRAYGSRMCLIGAPSPPATPTVPESAEEPHPWFHAARPEKPPHRRMRSLDLPAQLAMSVADHGLPGTLAPIVAAARARRASLEDVTTIVITPDTPVEPVTATAPAPRHRPPPLPLRPHASTVQLCDDSPIESNTTTPTVSISDSLSLRRGRTGGSKRLTLSAEDDSLGVVYKDLGLKGLPSPLGARQPRRATSKSRLRVKRARADTVS</sequence>
<name>A0AAF0Y537_9TREE</name>
<feature type="compositionally biased region" description="Basic and acidic residues" evidence="1">
    <location>
        <begin position="134"/>
        <end position="148"/>
    </location>
</feature>
<accession>A0AAF0Y537</accession>
<keyword evidence="3" id="KW-1185">Reference proteome</keyword>
<protein>
    <submittedName>
        <fullName evidence="2">Uncharacterized protein</fullName>
    </submittedName>
</protein>
<evidence type="ECO:0000256" key="1">
    <source>
        <dbReference type="SAM" id="MobiDB-lite"/>
    </source>
</evidence>
<evidence type="ECO:0000313" key="2">
    <source>
        <dbReference type="EMBL" id="WOO80478.1"/>
    </source>
</evidence>
<feature type="region of interest" description="Disordered" evidence="1">
    <location>
        <begin position="120"/>
        <end position="151"/>
    </location>
</feature>
<dbReference type="GeneID" id="87807243"/>
<reference evidence="2" key="1">
    <citation type="submission" date="2023-10" db="EMBL/GenBank/DDBJ databases">
        <authorList>
            <person name="Noh H."/>
        </authorList>
    </citation>
    <scope>NUCLEOTIDE SEQUENCE</scope>
    <source>
        <strain evidence="2">DUCC4014</strain>
    </source>
</reference>
<evidence type="ECO:0000313" key="3">
    <source>
        <dbReference type="Proteomes" id="UP000827549"/>
    </source>
</evidence>
<dbReference type="RefSeq" id="XP_062626510.1">
    <property type="nucleotide sequence ID" value="XM_062770526.1"/>
</dbReference>
<feature type="compositionally biased region" description="Basic residues" evidence="1">
    <location>
        <begin position="294"/>
        <end position="308"/>
    </location>
</feature>
<dbReference type="EMBL" id="CP086716">
    <property type="protein sequence ID" value="WOO80478.1"/>
    <property type="molecule type" value="Genomic_DNA"/>
</dbReference>
<feature type="compositionally biased region" description="Polar residues" evidence="1">
    <location>
        <begin position="237"/>
        <end position="252"/>
    </location>
</feature>
<feature type="compositionally biased region" description="Low complexity" evidence="1">
    <location>
        <begin position="203"/>
        <end position="212"/>
    </location>
</feature>
<organism evidence="2 3">
    <name type="scientific">Vanrija pseudolonga</name>
    <dbReference type="NCBI Taxonomy" id="143232"/>
    <lineage>
        <taxon>Eukaryota</taxon>
        <taxon>Fungi</taxon>
        <taxon>Dikarya</taxon>
        <taxon>Basidiomycota</taxon>
        <taxon>Agaricomycotina</taxon>
        <taxon>Tremellomycetes</taxon>
        <taxon>Trichosporonales</taxon>
        <taxon>Trichosporonaceae</taxon>
        <taxon>Vanrija</taxon>
    </lineage>
</organism>
<feature type="region of interest" description="Disordered" evidence="1">
    <location>
        <begin position="203"/>
        <end position="260"/>
    </location>
</feature>
<proteinExistence type="predicted"/>
<dbReference type="Proteomes" id="UP000827549">
    <property type="component" value="Chromosome 3"/>
</dbReference>
<dbReference type="AlphaFoldDB" id="A0AAF0Y537"/>
<feature type="region of interest" description="Disordered" evidence="1">
    <location>
        <begin position="284"/>
        <end position="315"/>
    </location>
</feature>
<gene>
    <name evidence="2" type="ORF">LOC62_03G004002</name>
</gene>